<dbReference type="Gene3D" id="3.40.640.10">
    <property type="entry name" value="Type I PLP-dependent aspartate aminotransferase-like (Major domain)"/>
    <property type="match status" value="1"/>
</dbReference>
<dbReference type="InterPro" id="IPR004839">
    <property type="entry name" value="Aminotransferase_I/II_large"/>
</dbReference>
<dbReference type="PROSITE" id="PS00105">
    <property type="entry name" value="AA_TRANSFER_CLASS_1"/>
    <property type="match status" value="1"/>
</dbReference>
<dbReference type="GO" id="GO:0030170">
    <property type="term" value="F:pyridoxal phosphate binding"/>
    <property type="evidence" value="ECO:0007669"/>
    <property type="project" value="InterPro"/>
</dbReference>
<dbReference type="EMBL" id="KZ679016">
    <property type="protein sequence ID" value="PSS10472.1"/>
    <property type="molecule type" value="Genomic_DNA"/>
</dbReference>
<organism evidence="4 5">
    <name type="scientific">Amorphotheca resinae ATCC 22711</name>
    <dbReference type="NCBI Taxonomy" id="857342"/>
    <lineage>
        <taxon>Eukaryota</taxon>
        <taxon>Fungi</taxon>
        <taxon>Dikarya</taxon>
        <taxon>Ascomycota</taxon>
        <taxon>Pezizomycotina</taxon>
        <taxon>Leotiomycetes</taxon>
        <taxon>Helotiales</taxon>
        <taxon>Amorphothecaceae</taxon>
        <taxon>Amorphotheca</taxon>
    </lineage>
</organism>
<evidence type="ECO:0000256" key="1">
    <source>
        <dbReference type="ARBA" id="ARBA00007441"/>
    </source>
</evidence>
<accession>A0A2T3ASN4</accession>
<protein>
    <recommendedName>
        <fullName evidence="3">Aminotransferase class I/classII large domain-containing protein</fullName>
    </recommendedName>
</protein>
<dbReference type="STRING" id="857342.A0A2T3ASN4"/>
<feature type="domain" description="Aminotransferase class I/classII large" evidence="3">
    <location>
        <begin position="72"/>
        <end position="418"/>
    </location>
</feature>
<evidence type="ECO:0000313" key="5">
    <source>
        <dbReference type="Proteomes" id="UP000241818"/>
    </source>
</evidence>
<keyword evidence="2" id="KW-0663">Pyridoxal phosphate</keyword>
<dbReference type="InterPro" id="IPR015424">
    <property type="entry name" value="PyrdxlP-dep_Trfase"/>
</dbReference>
<sequence length="426" mass="46581">MASLLSNRGQENLAGLEIPWRFAPPASKRYNKVSNPSGLISFATAENAGVQEELERYVAENVRIPAAAFFYRYSTLGGPLFPAAMASFMNEHFNPFIPVEGNQILVASGITGILNMLAFSLGDPGDAVLVSSPIYGRFELDFSNEARLRIVYARMEGLDSFEEGVVERFEEAIKEAEASGTRIKALMISNPSNPLGICYPRETLRKIMAFCQNHRIHLISDEVYGLSVFDTGNPDAMSFTSVLSFDTTGLIDDELLHVLYGMSKDFGAAGLRLGCLITRSVPVYRACTAIGRFHNPSGPSIAIGTAILEDRAFHTSFLARCRSRLSNAYKVTTGALEKANIPYRKGGNAGLFVYVNLSAWLPDAGMSGQDREFALAQHLVDHGVFLHPGEEHCEEAGWFRLAFASLGDEELTEGLRRLTSALDSLA</sequence>
<dbReference type="AlphaFoldDB" id="A0A2T3ASN4"/>
<name>A0A2T3ASN4_AMORE</name>
<dbReference type="InterPro" id="IPR015422">
    <property type="entry name" value="PyrdxlP-dep_Trfase_small"/>
</dbReference>
<dbReference type="SUPFAM" id="SSF53383">
    <property type="entry name" value="PLP-dependent transferases"/>
    <property type="match status" value="1"/>
</dbReference>
<dbReference type="CDD" id="cd00609">
    <property type="entry name" value="AAT_like"/>
    <property type="match status" value="1"/>
</dbReference>
<dbReference type="InterPro" id="IPR050478">
    <property type="entry name" value="Ethylene_sulfur-biosynth"/>
</dbReference>
<dbReference type="InParanoid" id="A0A2T3ASN4"/>
<comment type="similarity">
    <text evidence="1">Belongs to the class-I pyridoxal-phosphate-dependent aminotransferase family.</text>
</comment>
<dbReference type="InterPro" id="IPR015421">
    <property type="entry name" value="PyrdxlP-dep_Trfase_major"/>
</dbReference>
<proteinExistence type="inferred from homology"/>
<dbReference type="PANTHER" id="PTHR43795:SF39">
    <property type="entry name" value="AMINOTRANSFERASE CLASS I_CLASSII DOMAIN-CONTAINING PROTEIN"/>
    <property type="match status" value="1"/>
</dbReference>
<gene>
    <name evidence="4" type="ORF">M430DRAFT_68960</name>
</gene>
<dbReference type="InterPro" id="IPR004838">
    <property type="entry name" value="NHTrfase_class1_PyrdxlP-BS"/>
</dbReference>
<evidence type="ECO:0000259" key="3">
    <source>
        <dbReference type="Pfam" id="PF00155"/>
    </source>
</evidence>
<dbReference type="GO" id="GO:0006520">
    <property type="term" value="P:amino acid metabolic process"/>
    <property type="evidence" value="ECO:0007669"/>
    <property type="project" value="TreeGrafter"/>
</dbReference>
<evidence type="ECO:0000313" key="4">
    <source>
        <dbReference type="EMBL" id="PSS10472.1"/>
    </source>
</evidence>
<dbReference type="OrthoDB" id="7042322at2759"/>
<dbReference type="RefSeq" id="XP_024717651.1">
    <property type="nucleotide sequence ID" value="XM_024869396.1"/>
</dbReference>
<keyword evidence="5" id="KW-1185">Reference proteome</keyword>
<reference evidence="4 5" key="1">
    <citation type="journal article" date="2018" name="New Phytol.">
        <title>Comparative genomics and transcriptomics depict ericoid mycorrhizal fungi as versatile saprotrophs and plant mutualists.</title>
        <authorList>
            <person name="Martino E."/>
            <person name="Morin E."/>
            <person name="Grelet G.A."/>
            <person name="Kuo A."/>
            <person name="Kohler A."/>
            <person name="Daghino S."/>
            <person name="Barry K.W."/>
            <person name="Cichocki N."/>
            <person name="Clum A."/>
            <person name="Dockter R.B."/>
            <person name="Hainaut M."/>
            <person name="Kuo R.C."/>
            <person name="LaButti K."/>
            <person name="Lindahl B.D."/>
            <person name="Lindquist E.A."/>
            <person name="Lipzen A."/>
            <person name="Khouja H.R."/>
            <person name="Magnuson J."/>
            <person name="Murat C."/>
            <person name="Ohm R.A."/>
            <person name="Singer S.W."/>
            <person name="Spatafora J.W."/>
            <person name="Wang M."/>
            <person name="Veneault-Fourrey C."/>
            <person name="Henrissat B."/>
            <person name="Grigoriev I.V."/>
            <person name="Martin F.M."/>
            <person name="Perotto S."/>
        </authorList>
    </citation>
    <scope>NUCLEOTIDE SEQUENCE [LARGE SCALE GENOMIC DNA]</scope>
    <source>
        <strain evidence="4 5">ATCC 22711</strain>
    </source>
</reference>
<evidence type="ECO:0000256" key="2">
    <source>
        <dbReference type="ARBA" id="ARBA00022898"/>
    </source>
</evidence>
<dbReference type="Gene3D" id="3.90.1150.10">
    <property type="entry name" value="Aspartate Aminotransferase, domain 1"/>
    <property type="match status" value="1"/>
</dbReference>
<dbReference type="Proteomes" id="UP000241818">
    <property type="component" value="Unassembled WGS sequence"/>
</dbReference>
<dbReference type="GO" id="GO:0008483">
    <property type="term" value="F:transaminase activity"/>
    <property type="evidence" value="ECO:0007669"/>
    <property type="project" value="TreeGrafter"/>
</dbReference>
<dbReference type="GeneID" id="36577477"/>
<dbReference type="PRINTS" id="PR00753">
    <property type="entry name" value="ACCSYNTHASE"/>
</dbReference>
<dbReference type="Pfam" id="PF00155">
    <property type="entry name" value="Aminotran_1_2"/>
    <property type="match status" value="1"/>
</dbReference>
<dbReference type="PANTHER" id="PTHR43795">
    <property type="entry name" value="BIFUNCTIONAL ASPARTATE AMINOTRANSFERASE AND GLUTAMATE/ASPARTATE-PREPHENATE AMINOTRANSFERASE-RELATED"/>
    <property type="match status" value="1"/>
</dbReference>